<feature type="binding site" evidence="18">
    <location>
        <position position="137"/>
    </location>
    <ligand>
        <name>UDP-N-acetyl-alpha-D-glucosamine</name>
        <dbReference type="ChEBI" id="CHEBI:57705"/>
    </ligand>
</feature>
<reference evidence="21 22" key="1">
    <citation type="journal article" date="2020" name="Microorganisms">
        <title>Osmotic Adaptation and Compatible Solute Biosynthesis of Phototrophic Bacteria as Revealed from Genome Analyses.</title>
        <authorList>
            <person name="Imhoff J.F."/>
            <person name="Rahn T."/>
            <person name="Kunzel S."/>
            <person name="Keller A."/>
            <person name="Neulinger S.C."/>
        </authorList>
    </citation>
    <scope>NUCLEOTIDE SEQUENCE [LARGE SCALE GENOMIC DNA]</scope>
    <source>
        <strain evidence="21 22">DSM 21303</strain>
    </source>
</reference>
<evidence type="ECO:0000256" key="4">
    <source>
        <dbReference type="ARBA" id="ARBA00022490"/>
    </source>
</evidence>
<comment type="pathway">
    <text evidence="18">Nucleotide-sugar biosynthesis; UDP-N-acetyl-alpha-D-glucosamine biosynthesis; UDP-N-acetyl-alpha-D-glucosamine from N-acetyl-alpha-D-glucosamine 1-phosphate: step 1/1.</text>
</comment>
<feature type="binding site" evidence="18">
    <location>
        <position position="225"/>
    </location>
    <ligand>
        <name>Mg(2+)</name>
        <dbReference type="ChEBI" id="CHEBI:18420"/>
    </ligand>
</feature>
<gene>
    <name evidence="18 21" type="primary">glmU</name>
    <name evidence="21" type="ORF">CKO25_00070</name>
</gene>
<comment type="similarity">
    <text evidence="2 18">In the C-terminal section; belongs to the transferase hexapeptide repeat family.</text>
</comment>
<keyword evidence="9 18" id="KW-0460">Magnesium</keyword>
<keyword evidence="14 18" id="KW-0961">Cell wall biogenesis/degradation</keyword>
<dbReference type="AlphaFoldDB" id="A0A9X0WEY3"/>
<feature type="binding site" evidence="18">
    <location>
        <begin position="100"/>
        <end position="102"/>
    </location>
    <ligand>
        <name>UDP-N-acetyl-alpha-D-glucosamine</name>
        <dbReference type="ChEBI" id="CHEBI:57705"/>
    </ligand>
</feature>
<feature type="region of interest" description="Pyrophosphorylase" evidence="18">
    <location>
        <begin position="1"/>
        <end position="227"/>
    </location>
</feature>
<feature type="binding site" evidence="18">
    <location>
        <position position="403"/>
    </location>
    <ligand>
        <name>acetyl-CoA</name>
        <dbReference type="ChEBI" id="CHEBI:57288"/>
    </ligand>
</feature>
<feature type="binding site" evidence="18">
    <location>
        <begin position="8"/>
        <end position="11"/>
    </location>
    <ligand>
        <name>UDP-N-acetyl-alpha-D-glucosamine</name>
        <dbReference type="ChEBI" id="CHEBI:57705"/>
    </ligand>
</feature>
<dbReference type="GO" id="GO:0006048">
    <property type="term" value="P:UDP-N-acetylglucosamine biosynthetic process"/>
    <property type="evidence" value="ECO:0007669"/>
    <property type="project" value="InterPro"/>
</dbReference>
<feature type="region of interest" description="N-acetyltransferase" evidence="18">
    <location>
        <begin position="249"/>
        <end position="456"/>
    </location>
</feature>
<evidence type="ECO:0000256" key="9">
    <source>
        <dbReference type="ARBA" id="ARBA00022842"/>
    </source>
</evidence>
<comment type="cofactor">
    <cofactor evidence="18">
        <name>Mg(2+)</name>
        <dbReference type="ChEBI" id="CHEBI:18420"/>
    </cofactor>
    <text evidence="18">Binds 1 Mg(2+) ion per subunit.</text>
</comment>
<evidence type="ECO:0000313" key="22">
    <source>
        <dbReference type="Proteomes" id="UP001138802"/>
    </source>
</evidence>
<keyword evidence="13 18" id="KW-0012">Acyltransferase</keyword>
<feature type="region of interest" description="Linker" evidence="18">
    <location>
        <begin position="228"/>
        <end position="248"/>
    </location>
</feature>
<dbReference type="GO" id="GO:0008360">
    <property type="term" value="P:regulation of cell shape"/>
    <property type="evidence" value="ECO:0007669"/>
    <property type="project" value="UniProtKB-KW"/>
</dbReference>
<feature type="binding site" evidence="18">
    <location>
        <position position="375"/>
    </location>
    <ligand>
        <name>UDP-N-acetyl-alpha-D-glucosamine</name>
        <dbReference type="ChEBI" id="CHEBI:57705"/>
    </ligand>
</feature>
<evidence type="ECO:0000256" key="12">
    <source>
        <dbReference type="ARBA" id="ARBA00023268"/>
    </source>
</evidence>
<dbReference type="CDD" id="cd03353">
    <property type="entry name" value="LbH_GlmU_C"/>
    <property type="match status" value="1"/>
</dbReference>
<keyword evidence="12 18" id="KW-0511">Multifunctional enzyme</keyword>
<dbReference type="Pfam" id="PF12804">
    <property type="entry name" value="NTP_transf_3"/>
    <property type="match status" value="1"/>
</dbReference>
<evidence type="ECO:0000256" key="11">
    <source>
        <dbReference type="ARBA" id="ARBA00022984"/>
    </source>
</evidence>
<evidence type="ECO:0000256" key="14">
    <source>
        <dbReference type="ARBA" id="ARBA00023316"/>
    </source>
</evidence>
<dbReference type="GO" id="GO:0019134">
    <property type="term" value="F:glucosamine-1-phosphate N-acetyltransferase activity"/>
    <property type="evidence" value="ECO:0007669"/>
    <property type="project" value="UniProtKB-UniRule"/>
</dbReference>
<evidence type="ECO:0000256" key="17">
    <source>
        <dbReference type="ARBA" id="ARBA00049628"/>
    </source>
</evidence>
<keyword evidence="5 18" id="KW-0808">Transferase</keyword>
<feature type="active site" description="Proton acceptor" evidence="18">
    <location>
        <position position="361"/>
    </location>
</feature>
<dbReference type="InterPro" id="IPR029044">
    <property type="entry name" value="Nucleotide-diphossugar_trans"/>
</dbReference>
<keyword evidence="11 18" id="KW-0573">Peptidoglycan synthesis</keyword>
<dbReference type="EMBL" id="NRSD01000001">
    <property type="protein sequence ID" value="MBK1643074.1"/>
    <property type="molecule type" value="Genomic_DNA"/>
</dbReference>
<comment type="pathway">
    <text evidence="18">Bacterial outer membrane biogenesis; LPS lipid A biosynthesis.</text>
</comment>
<protein>
    <recommendedName>
        <fullName evidence="18">Bifunctional protein GlmU</fullName>
    </recommendedName>
    <domain>
        <recommendedName>
            <fullName evidence="18">UDP-N-acetylglucosamine pyrophosphorylase</fullName>
            <ecNumber evidence="18">2.7.7.23</ecNumber>
        </recommendedName>
        <alternativeName>
            <fullName evidence="18">N-acetylglucosamine-1-phosphate uridyltransferase</fullName>
        </alternativeName>
    </domain>
    <domain>
        <recommendedName>
            <fullName evidence="18">Glucosamine-1-phosphate N-acetyltransferase</fullName>
            <ecNumber evidence="18">2.3.1.157</ecNumber>
        </recommendedName>
    </domain>
</protein>
<dbReference type="InterPro" id="IPR001451">
    <property type="entry name" value="Hexapep"/>
</dbReference>
<dbReference type="InterPro" id="IPR038009">
    <property type="entry name" value="GlmU_C_LbH"/>
</dbReference>
<feature type="binding site" evidence="18">
    <location>
        <position position="167"/>
    </location>
    <ligand>
        <name>UDP-N-acetyl-alpha-D-glucosamine</name>
        <dbReference type="ChEBI" id="CHEBI:57705"/>
    </ligand>
</feature>
<organism evidence="21 22">
    <name type="scientific">Thiocapsa imhoffii</name>
    <dbReference type="NCBI Taxonomy" id="382777"/>
    <lineage>
        <taxon>Bacteria</taxon>
        <taxon>Pseudomonadati</taxon>
        <taxon>Pseudomonadota</taxon>
        <taxon>Gammaproteobacteria</taxon>
        <taxon>Chromatiales</taxon>
        <taxon>Chromatiaceae</taxon>
        <taxon>Thiocapsa</taxon>
    </lineage>
</organism>
<dbReference type="GO" id="GO:0003977">
    <property type="term" value="F:UDP-N-acetylglucosamine diphosphorylase activity"/>
    <property type="evidence" value="ECO:0007669"/>
    <property type="project" value="UniProtKB-UniRule"/>
</dbReference>
<feature type="binding site" evidence="18">
    <location>
        <begin position="384"/>
        <end position="385"/>
    </location>
    <ligand>
        <name>acetyl-CoA</name>
        <dbReference type="ChEBI" id="CHEBI:57288"/>
    </ligand>
</feature>
<feature type="binding site" evidence="18">
    <location>
        <position position="152"/>
    </location>
    <ligand>
        <name>UDP-N-acetyl-alpha-D-glucosamine</name>
        <dbReference type="ChEBI" id="CHEBI:57705"/>
    </ligand>
</feature>
<dbReference type="GO" id="GO:0009252">
    <property type="term" value="P:peptidoglycan biosynthetic process"/>
    <property type="evidence" value="ECO:0007669"/>
    <property type="project" value="UniProtKB-UniRule"/>
</dbReference>
<feature type="domain" description="Mannose-1-phosphate guanyltransferase C-terminal" evidence="20">
    <location>
        <begin position="262"/>
        <end position="350"/>
    </location>
</feature>
<comment type="function">
    <text evidence="17 18">Catalyzes the last two sequential reactions in the de novo biosynthetic pathway for UDP-N-acetylglucosamine (UDP-GlcNAc). The C-terminal domain catalyzes the transfer of acetyl group from acetyl coenzyme A to glucosamine-1-phosphate (GlcN-1-P) to produce N-acetylglucosamine-1-phosphate (GlcNAc-1-P), which is converted into UDP-GlcNAc by the transfer of uridine 5-monophosphate (from uridine 5-triphosphate), a reaction catalyzed by the N-terminal domain.</text>
</comment>
<evidence type="ECO:0000256" key="16">
    <source>
        <dbReference type="ARBA" id="ARBA00048493"/>
    </source>
</evidence>
<dbReference type="Proteomes" id="UP001138802">
    <property type="component" value="Unassembled WGS sequence"/>
</dbReference>
<dbReference type="Pfam" id="PF00132">
    <property type="entry name" value="Hexapep"/>
    <property type="match status" value="1"/>
</dbReference>
<feature type="binding site" evidence="18">
    <location>
        <position position="421"/>
    </location>
    <ligand>
        <name>acetyl-CoA</name>
        <dbReference type="ChEBI" id="CHEBI:57288"/>
    </ligand>
</feature>
<comment type="catalytic activity">
    <reaction evidence="15 18">
        <text>alpha-D-glucosamine 1-phosphate + acetyl-CoA = N-acetyl-alpha-D-glucosamine 1-phosphate + CoA + H(+)</text>
        <dbReference type="Rhea" id="RHEA:13725"/>
        <dbReference type="ChEBI" id="CHEBI:15378"/>
        <dbReference type="ChEBI" id="CHEBI:57287"/>
        <dbReference type="ChEBI" id="CHEBI:57288"/>
        <dbReference type="ChEBI" id="CHEBI:57776"/>
        <dbReference type="ChEBI" id="CHEBI:58516"/>
        <dbReference type="EC" id="2.3.1.157"/>
    </reaction>
</comment>
<dbReference type="GO" id="GO:0000287">
    <property type="term" value="F:magnesium ion binding"/>
    <property type="evidence" value="ECO:0007669"/>
    <property type="project" value="UniProtKB-UniRule"/>
</dbReference>
<sequence>MKLGVVILAAGLGKRMQSSLPKVLHPLAGRPLLDHVLETARGLAAEAIVIVHGHGGELVRERLADADCRWVVQHPQLGTGHAVMQALPIVNDMDRILILYGDVPLITVATLQRLLEASAETALGILTAELADPTGYGRILRDPSGRVTGIVEQRDASPAQQAITEINSGFLVAERARLETWLSQVGNDNRQGEYYLTDITALAAREGVTIATVQPSRLAEISGVNDRVQLATLERDYQQQAAERLMRAGVTLADPTRFDLRGRLHVEQDVSIDINCVIEGEVWLAEGVQIGPGCVLKDCRIGRGTQISAHSIIEGALVGAEARIGPFARLRPRTQLADRTHVGNFVELKQTQLGTGSKANHLSYLGDAEIGADVNIGAGTITCNYDGANKWQTTIERGAFIGSNSALVAPVRIGADATIGAGSVIARDAPAAELTLTRAKQATIPGWQRPKKRPTP</sequence>
<keyword evidence="8 18" id="KW-0677">Repeat</keyword>
<dbReference type="EC" id="2.7.7.23" evidence="18"/>
<evidence type="ECO:0000256" key="6">
    <source>
        <dbReference type="ARBA" id="ARBA00022695"/>
    </source>
</evidence>
<evidence type="ECO:0000256" key="5">
    <source>
        <dbReference type="ARBA" id="ARBA00022679"/>
    </source>
</evidence>
<feature type="binding site" evidence="18">
    <location>
        <position position="438"/>
    </location>
    <ligand>
        <name>acetyl-CoA</name>
        <dbReference type="ChEBI" id="CHEBI:57288"/>
    </ligand>
</feature>
<dbReference type="InterPro" id="IPR005882">
    <property type="entry name" value="Bifunctional_GlmU"/>
</dbReference>
<evidence type="ECO:0000256" key="7">
    <source>
        <dbReference type="ARBA" id="ARBA00022723"/>
    </source>
</evidence>
<keyword evidence="4 18" id="KW-0963">Cytoplasm</keyword>
<dbReference type="CDD" id="cd02540">
    <property type="entry name" value="GT2_GlmU_N_bac"/>
    <property type="match status" value="1"/>
</dbReference>
<evidence type="ECO:0000256" key="15">
    <source>
        <dbReference type="ARBA" id="ARBA00048247"/>
    </source>
</evidence>
<feature type="binding site" evidence="18">
    <location>
        <position position="364"/>
    </location>
    <ligand>
        <name>UDP-N-acetyl-alpha-D-glucosamine</name>
        <dbReference type="ChEBI" id="CHEBI:57705"/>
    </ligand>
</feature>
<dbReference type="PANTHER" id="PTHR43584:SF3">
    <property type="entry name" value="BIFUNCTIONAL PROTEIN GLMU"/>
    <property type="match status" value="1"/>
</dbReference>
<dbReference type="InterPro" id="IPR025877">
    <property type="entry name" value="MobA-like_NTP_Trfase"/>
</dbReference>
<comment type="pathway">
    <text evidence="18">Nucleotide-sugar biosynthesis; UDP-N-acetyl-alpha-D-glucosamine biosynthesis; N-acetyl-alpha-D-glucosamine 1-phosphate from alpha-D-glucosamine 6-phosphate (route II): step 2/2.</text>
</comment>
<dbReference type="SUPFAM" id="SSF51161">
    <property type="entry name" value="Trimeric LpxA-like enzymes"/>
    <property type="match status" value="1"/>
</dbReference>
<dbReference type="RefSeq" id="WP_200385880.1">
    <property type="nucleotide sequence ID" value="NZ_NRSD01000001.1"/>
</dbReference>
<name>A0A9X0WEY3_9GAMM</name>
<accession>A0A9X0WEY3</accession>
<dbReference type="PANTHER" id="PTHR43584">
    <property type="entry name" value="NUCLEOTIDYL TRANSFERASE"/>
    <property type="match status" value="1"/>
</dbReference>
<dbReference type="GO" id="GO:0016020">
    <property type="term" value="C:membrane"/>
    <property type="evidence" value="ECO:0007669"/>
    <property type="project" value="GOC"/>
</dbReference>
<dbReference type="Pfam" id="PF25087">
    <property type="entry name" value="GMPPB_C"/>
    <property type="match status" value="1"/>
</dbReference>
<dbReference type="NCBIfam" id="TIGR01173">
    <property type="entry name" value="glmU"/>
    <property type="match status" value="1"/>
</dbReference>
<evidence type="ECO:0000256" key="2">
    <source>
        <dbReference type="ARBA" id="ARBA00007707"/>
    </source>
</evidence>
<evidence type="ECO:0000256" key="1">
    <source>
        <dbReference type="ARBA" id="ARBA00004496"/>
    </source>
</evidence>
<dbReference type="Gene3D" id="3.90.550.10">
    <property type="entry name" value="Spore Coat Polysaccharide Biosynthesis Protein SpsA, Chain A"/>
    <property type="match status" value="1"/>
</dbReference>
<dbReference type="Gene3D" id="2.160.10.10">
    <property type="entry name" value="Hexapeptide repeat proteins"/>
    <property type="match status" value="1"/>
</dbReference>
<comment type="similarity">
    <text evidence="3 18">In the N-terminal section; belongs to the N-acetylglucosamine-1-phosphate uridyltransferase family.</text>
</comment>
<evidence type="ECO:0000259" key="19">
    <source>
        <dbReference type="Pfam" id="PF12804"/>
    </source>
</evidence>
<evidence type="ECO:0000259" key="20">
    <source>
        <dbReference type="Pfam" id="PF25087"/>
    </source>
</evidence>
<evidence type="ECO:0000256" key="3">
    <source>
        <dbReference type="ARBA" id="ARBA00007947"/>
    </source>
</evidence>
<comment type="catalytic activity">
    <reaction evidence="16 18">
        <text>N-acetyl-alpha-D-glucosamine 1-phosphate + UTP + H(+) = UDP-N-acetyl-alpha-D-glucosamine + diphosphate</text>
        <dbReference type="Rhea" id="RHEA:13509"/>
        <dbReference type="ChEBI" id="CHEBI:15378"/>
        <dbReference type="ChEBI" id="CHEBI:33019"/>
        <dbReference type="ChEBI" id="CHEBI:46398"/>
        <dbReference type="ChEBI" id="CHEBI:57705"/>
        <dbReference type="ChEBI" id="CHEBI:57776"/>
        <dbReference type="EC" id="2.7.7.23"/>
    </reaction>
</comment>
<keyword evidence="22" id="KW-1185">Reference proteome</keyword>
<evidence type="ECO:0000256" key="13">
    <source>
        <dbReference type="ARBA" id="ARBA00023315"/>
    </source>
</evidence>
<feature type="domain" description="MobA-like NTP transferase" evidence="19">
    <location>
        <begin position="5"/>
        <end position="125"/>
    </location>
</feature>
<feature type="binding site" evidence="18">
    <location>
        <begin position="78"/>
        <end position="79"/>
    </location>
    <ligand>
        <name>UDP-N-acetyl-alpha-D-glucosamine</name>
        <dbReference type="ChEBI" id="CHEBI:57705"/>
    </ligand>
</feature>
<feature type="binding site" evidence="18">
    <location>
        <position position="331"/>
    </location>
    <ligand>
        <name>UDP-N-acetyl-alpha-D-glucosamine</name>
        <dbReference type="ChEBI" id="CHEBI:57705"/>
    </ligand>
</feature>
<feature type="binding site" evidence="18">
    <location>
        <position position="225"/>
    </location>
    <ligand>
        <name>UDP-N-acetyl-alpha-D-glucosamine</name>
        <dbReference type="ChEBI" id="CHEBI:57705"/>
    </ligand>
</feature>
<feature type="binding site" evidence="18">
    <location>
        <position position="349"/>
    </location>
    <ligand>
        <name>UDP-N-acetyl-alpha-D-glucosamine</name>
        <dbReference type="ChEBI" id="CHEBI:57705"/>
    </ligand>
</feature>
<keyword evidence="10 18" id="KW-0133">Cell shape</keyword>
<dbReference type="GO" id="GO:0071555">
    <property type="term" value="P:cell wall organization"/>
    <property type="evidence" value="ECO:0007669"/>
    <property type="project" value="UniProtKB-KW"/>
</dbReference>
<dbReference type="InterPro" id="IPR011004">
    <property type="entry name" value="Trimer_LpxA-like_sf"/>
</dbReference>
<evidence type="ECO:0000256" key="18">
    <source>
        <dbReference type="HAMAP-Rule" id="MF_01631"/>
    </source>
</evidence>
<feature type="binding site" evidence="18">
    <location>
        <position position="378"/>
    </location>
    <ligand>
        <name>acetyl-CoA</name>
        <dbReference type="ChEBI" id="CHEBI:57288"/>
    </ligand>
</feature>
<comment type="caution">
    <text evidence="21">The sequence shown here is derived from an EMBL/GenBank/DDBJ whole genome shotgun (WGS) entry which is preliminary data.</text>
</comment>
<feature type="binding site" evidence="18">
    <location>
        <position position="73"/>
    </location>
    <ligand>
        <name>UDP-N-acetyl-alpha-D-glucosamine</name>
        <dbReference type="ChEBI" id="CHEBI:57705"/>
    </ligand>
</feature>
<evidence type="ECO:0000313" key="21">
    <source>
        <dbReference type="EMBL" id="MBK1643074.1"/>
    </source>
</evidence>
<evidence type="ECO:0000256" key="8">
    <source>
        <dbReference type="ARBA" id="ARBA00022737"/>
    </source>
</evidence>
<dbReference type="InterPro" id="IPR056729">
    <property type="entry name" value="GMPPB_C"/>
</dbReference>
<dbReference type="SUPFAM" id="SSF53448">
    <property type="entry name" value="Nucleotide-diphospho-sugar transferases"/>
    <property type="match status" value="1"/>
</dbReference>
<dbReference type="EC" id="2.3.1.157" evidence="18"/>
<dbReference type="HAMAP" id="MF_01631">
    <property type="entry name" value="GlmU"/>
    <property type="match status" value="1"/>
</dbReference>
<dbReference type="GO" id="GO:0005737">
    <property type="term" value="C:cytoplasm"/>
    <property type="evidence" value="ECO:0007669"/>
    <property type="project" value="UniProtKB-SubCell"/>
</dbReference>
<comment type="subcellular location">
    <subcellularLocation>
        <location evidence="1 18">Cytoplasm</location>
    </subcellularLocation>
</comment>
<keyword evidence="7 18" id="KW-0479">Metal-binding</keyword>
<feature type="binding site" evidence="18">
    <location>
        <position position="22"/>
    </location>
    <ligand>
        <name>UDP-N-acetyl-alpha-D-glucosamine</name>
        <dbReference type="ChEBI" id="CHEBI:57705"/>
    </ligand>
</feature>
<feature type="binding site" evidence="18">
    <location>
        <position position="102"/>
    </location>
    <ligand>
        <name>Mg(2+)</name>
        <dbReference type="ChEBI" id="CHEBI:18420"/>
    </ligand>
</feature>
<dbReference type="GO" id="GO:0009245">
    <property type="term" value="P:lipid A biosynthetic process"/>
    <property type="evidence" value="ECO:0007669"/>
    <property type="project" value="UniProtKB-UniRule"/>
</dbReference>
<dbReference type="GO" id="GO:0000902">
    <property type="term" value="P:cell morphogenesis"/>
    <property type="evidence" value="ECO:0007669"/>
    <property type="project" value="UniProtKB-UniRule"/>
</dbReference>
<evidence type="ECO:0000256" key="10">
    <source>
        <dbReference type="ARBA" id="ARBA00022960"/>
    </source>
</evidence>
<keyword evidence="6 18" id="KW-0548">Nucleotidyltransferase</keyword>
<proteinExistence type="inferred from homology"/>
<comment type="subunit">
    <text evidence="18">Homotrimer.</text>
</comment>
<dbReference type="InterPro" id="IPR050065">
    <property type="entry name" value="GlmU-like"/>
</dbReference>